<dbReference type="Gene3D" id="2.30.30.700">
    <property type="entry name" value="SLA1 homology domain 1"/>
    <property type="match status" value="1"/>
</dbReference>
<dbReference type="OrthoDB" id="2285780at2759"/>
<dbReference type="GO" id="GO:0030674">
    <property type="term" value="F:protein-macromolecule adaptor activity"/>
    <property type="evidence" value="ECO:0007669"/>
    <property type="project" value="InterPro"/>
</dbReference>
<dbReference type="GO" id="GO:0043130">
    <property type="term" value="F:ubiquitin binding"/>
    <property type="evidence" value="ECO:0007669"/>
    <property type="project" value="InterPro"/>
</dbReference>
<dbReference type="EMBL" id="MVBO01000036">
    <property type="protein sequence ID" value="OZJ04554.1"/>
    <property type="molecule type" value="Genomic_DNA"/>
</dbReference>
<organism evidence="3 4">
    <name type="scientific">Bifiguratus adelaidae</name>
    <dbReference type="NCBI Taxonomy" id="1938954"/>
    <lineage>
        <taxon>Eukaryota</taxon>
        <taxon>Fungi</taxon>
        <taxon>Fungi incertae sedis</taxon>
        <taxon>Mucoromycota</taxon>
        <taxon>Mucoromycotina</taxon>
        <taxon>Endogonomycetes</taxon>
        <taxon>Endogonales</taxon>
        <taxon>Endogonales incertae sedis</taxon>
        <taxon>Bifiguratus</taxon>
    </lineage>
</organism>
<dbReference type="AlphaFoldDB" id="A0A261Y217"/>
<dbReference type="GO" id="GO:0008092">
    <property type="term" value="F:cytoskeletal protein binding"/>
    <property type="evidence" value="ECO:0007669"/>
    <property type="project" value="InterPro"/>
</dbReference>
<dbReference type="Proteomes" id="UP000242875">
    <property type="component" value="Unassembled WGS sequence"/>
</dbReference>
<feature type="region of interest" description="Disordered" evidence="1">
    <location>
        <begin position="94"/>
        <end position="136"/>
    </location>
</feature>
<evidence type="ECO:0000256" key="1">
    <source>
        <dbReference type="SAM" id="MobiDB-lite"/>
    </source>
</evidence>
<dbReference type="GO" id="GO:0042802">
    <property type="term" value="F:identical protein binding"/>
    <property type="evidence" value="ECO:0007669"/>
    <property type="project" value="InterPro"/>
</dbReference>
<feature type="region of interest" description="Disordered" evidence="1">
    <location>
        <begin position="154"/>
        <end position="180"/>
    </location>
</feature>
<reference evidence="3 4" key="1">
    <citation type="journal article" date="2017" name="Mycologia">
        <title>Bifiguratus adelaidae, gen. et sp. nov., a new member of Mucoromycotina in endophytic and soil-dwelling habitats.</title>
        <authorList>
            <person name="Torres-Cruz T.J."/>
            <person name="Billingsley Tobias T.L."/>
            <person name="Almatruk M."/>
            <person name="Hesse C."/>
            <person name="Kuske C.R."/>
            <person name="Desiro A."/>
            <person name="Benucci G.M."/>
            <person name="Bonito G."/>
            <person name="Stajich J.E."/>
            <person name="Dunlap C."/>
            <person name="Arnold A.E."/>
            <person name="Porras-Alfaro A."/>
        </authorList>
    </citation>
    <scope>NUCLEOTIDE SEQUENCE [LARGE SCALE GENOMIC DNA]</scope>
    <source>
        <strain evidence="3 4">AZ0501</strain>
    </source>
</reference>
<evidence type="ECO:0000313" key="4">
    <source>
        <dbReference type="Proteomes" id="UP000242875"/>
    </source>
</evidence>
<gene>
    <name evidence="3" type="ORF">BZG36_02693</name>
</gene>
<name>A0A261Y217_9FUNG</name>
<feature type="compositionally biased region" description="Basic and acidic residues" evidence="1">
    <location>
        <begin position="110"/>
        <end position="125"/>
    </location>
</feature>
<keyword evidence="4" id="KW-1185">Reference proteome</keyword>
<comment type="caution">
    <text evidence="3">The sequence shown here is derived from an EMBL/GenBank/DDBJ whole genome shotgun (WGS) entry which is preliminary data.</text>
</comment>
<sequence>MTAHAMRAWKAADGRFQHHGSFLEVFNDNKVKIRKENGIVIAIPFARLSEEDKQYVLKRQRSSWHERPPTKVTLDDDQPLGMYMAAYAQEKTSQEEVVEDLKVGKPHPKARSELERKRVSKHPETSRPVARPKPQVASIPSVRFSFLQMPQLANGDPSSISLPVPLVPVPHRSSALPNPP</sequence>
<proteinExistence type="predicted"/>
<evidence type="ECO:0000313" key="3">
    <source>
        <dbReference type="EMBL" id="OZJ04554.1"/>
    </source>
</evidence>
<dbReference type="Pfam" id="PF03983">
    <property type="entry name" value="SHD1"/>
    <property type="match status" value="1"/>
</dbReference>
<dbReference type="InterPro" id="IPR007131">
    <property type="entry name" value="SHD1"/>
</dbReference>
<accession>A0A261Y217</accession>
<protein>
    <recommendedName>
        <fullName evidence="2">SLA1 homology domain-containing protein</fullName>
    </recommendedName>
</protein>
<feature type="domain" description="SLA1 homology" evidence="2">
    <location>
        <begin position="4"/>
        <end position="62"/>
    </location>
</feature>
<feature type="compositionally biased region" description="Low complexity" evidence="1">
    <location>
        <begin position="157"/>
        <end position="174"/>
    </location>
</feature>
<evidence type="ECO:0000259" key="2">
    <source>
        <dbReference type="Pfam" id="PF03983"/>
    </source>
</evidence>